<evidence type="ECO:0000256" key="1">
    <source>
        <dbReference type="ARBA" id="ARBA00023015"/>
    </source>
</evidence>
<dbReference type="SMART" id="SM00346">
    <property type="entry name" value="HTH_ICLR"/>
    <property type="match status" value="1"/>
</dbReference>
<dbReference type="PROSITE" id="PS51077">
    <property type="entry name" value="HTH_ICLR"/>
    <property type="match status" value="1"/>
</dbReference>
<keyword evidence="2" id="KW-0238">DNA-binding</keyword>
<sequence>MADSETSESPREHVRSIGRGLAVLQAINRGGSISMMQICREAQVPYPTACRIVATLIDEGMIEREPARKRYRPTALVKTLAVGYQEEDDLIHAARPHIVALCRAVGWPISVCTRVGNSMMVRDSTHRLTSLTLNNYAPGYTLPLTECSTGKAWLAHADPDERARVLEGLKRLDGPAERMATLLTRDSRTLEDIRTRGYATQARNSYTATPGKTSSLAVPLFRQHAGGGQELVGAMALIFFASAMPMARAEAQFIPDLKRTATLIAADMAKVSGG</sequence>
<dbReference type="InterPro" id="IPR014757">
    <property type="entry name" value="Tscrpt_reg_IclR_C"/>
</dbReference>
<dbReference type="SUPFAM" id="SSF46785">
    <property type="entry name" value="Winged helix' DNA-binding domain"/>
    <property type="match status" value="1"/>
</dbReference>
<evidence type="ECO:0000256" key="3">
    <source>
        <dbReference type="ARBA" id="ARBA00023163"/>
    </source>
</evidence>
<name>A0A7G5IEU8_9SPHN</name>
<dbReference type="KEGG" id="sand:H3309_10875"/>
<dbReference type="Pfam" id="PF01614">
    <property type="entry name" value="IclR_C"/>
    <property type="match status" value="1"/>
</dbReference>
<dbReference type="InterPro" id="IPR050707">
    <property type="entry name" value="HTH_MetabolicPath_Reg"/>
</dbReference>
<dbReference type="Gene3D" id="1.10.10.10">
    <property type="entry name" value="Winged helix-like DNA-binding domain superfamily/Winged helix DNA-binding domain"/>
    <property type="match status" value="1"/>
</dbReference>
<evidence type="ECO:0000313" key="6">
    <source>
        <dbReference type="EMBL" id="QMW21890.1"/>
    </source>
</evidence>
<dbReference type="PANTHER" id="PTHR30136:SF23">
    <property type="entry name" value="DNA-BINDING TRANSCRIPTIONAL ACTIVATOR MHPR"/>
    <property type="match status" value="1"/>
</dbReference>
<dbReference type="InterPro" id="IPR036388">
    <property type="entry name" value="WH-like_DNA-bd_sf"/>
</dbReference>
<dbReference type="GO" id="GO:0003700">
    <property type="term" value="F:DNA-binding transcription factor activity"/>
    <property type="evidence" value="ECO:0007669"/>
    <property type="project" value="TreeGrafter"/>
</dbReference>
<dbReference type="GO" id="GO:0045892">
    <property type="term" value="P:negative regulation of DNA-templated transcription"/>
    <property type="evidence" value="ECO:0007669"/>
    <property type="project" value="TreeGrafter"/>
</dbReference>
<dbReference type="GO" id="GO:0003677">
    <property type="term" value="F:DNA binding"/>
    <property type="evidence" value="ECO:0007669"/>
    <property type="project" value="UniProtKB-KW"/>
</dbReference>
<gene>
    <name evidence="6" type="ORF">H3309_10875</name>
</gene>
<keyword evidence="1" id="KW-0805">Transcription regulation</keyword>
<evidence type="ECO:0000259" key="5">
    <source>
        <dbReference type="PROSITE" id="PS51078"/>
    </source>
</evidence>
<dbReference type="SUPFAM" id="SSF55781">
    <property type="entry name" value="GAF domain-like"/>
    <property type="match status" value="1"/>
</dbReference>
<dbReference type="PROSITE" id="PS51078">
    <property type="entry name" value="ICLR_ED"/>
    <property type="match status" value="1"/>
</dbReference>
<organism evidence="6 7">
    <name type="scientific">Sandaracinobacteroides saxicola</name>
    <dbReference type="NCBI Taxonomy" id="2759707"/>
    <lineage>
        <taxon>Bacteria</taxon>
        <taxon>Pseudomonadati</taxon>
        <taxon>Pseudomonadota</taxon>
        <taxon>Alphaproteobacteria</taxon>
        <taxon>Sphingomonadales</taxon>
        <taxon>Sphingosinicellaceae</taxon>
        <taxon>Sandaracinobacteroides</taxon>
    </lineage>
</organism>
<accession>A0A7G5IEU8</accession>
<dbReference type="Proteomes" id="UP000515292">
    <property type="component" value="Chromosome"/>
</dbReference>
<dbReference type="InterPro" id="IPR005471">
    <property type="entry name" value="Tscrpt_reg_IclR_N"/>
</dbReference>
<keyword evidence="3" id="KW-0804">Transcription</keyword>
<reference evidence="6 7" key="1">
    <citation type="submission" date="2020-07" db="EMBL/GenBank/DDBJ databases">
        <title>Complete genome sequence for Sandaracinobacter sp. M6.</title>
        <authorList>
            <person name="Tang Y."/>
            <person name="Liu Q."/>
            <person name="Guo Z."/>
            <person name="Lei P."/>
            <person name="Huang B."/>
        </authorList>
    </citation>
    <scope>NUCLEOTIDE SEQUENCE [LARGE SCALE GENOMIC DNA]</scope>
    <source>
        <strain evidence="6 7">M6</strain>
    </source>
</reference>
<feature type="domain" description="IclR-ED" evidence="5">
    <location>
        <begin position="76"/>
        <end position="270"/>
    </location>
</feature>
<dbReference type="PANTHER" id="PTHR30136">
    <property type="entry name" value="HELIX-TURN-HELIX TRANSCRIPTIONAL REGULATOR, ICLR FAMILY"/>
    <property type="match status" value="1"/>
</dbReference>
<evidence type="ECO:0000313" key="7">
    <source>
        <dbReference type="Proteomes" id="UP000515292"/>
    </source>
</evidence>
<dbReference type="Gene3D" id="3.30.450.40">
    <property type="match status" value="1"/>
</dbReference>
<dbReference type="InterPro" id="IPR000835">
    <property type="entry name" value="HTH_MarR-typ"/>
</dbReference>
<dbReference type="EMBL" id="CP059851">
    <property type="protein sequence ID" value="QMW21890.1"/>
    <property type="molecule type" value="Genomic_DNA"/>
</dbReference>
<keyword evidence="7" id="KW-1185">Reference proteome</keyword>
<dbReference type="RefSeq" id="WP_182294736.1">
    <property type="nucleotide sequence ID" value="NZ_CP059851.1"/>
</dbReference>
<feature type="domain" description="HTH iclR-type" evidence="4">
    <location>
        <begin position="14"/>
        <end position="75"/>
    </location>
</feature>
<evidence type="ECO:0000256" key="2">
    <source>
        <dbReference type="ARBA" id="ARBA00023125"/>
    </source>
</evidence>
<evidence type="ECO:0000259" key="4">
    <source>
        <dbReference type="PROSITE" id="PS51077"/>
    </source>
</evidence>
<dbReference type="Pfam" id="PF12802">
    <property type="entry name" value="MarR_2"/>
    <property type="match status" value="1"/>
</dbReference>
<dbReference type="AlphaFoldDB" id="A0A7G5IEU8"/>
<protein>
    <submittedName>
        <fullName evidence="6">Helix-turn-helix domain-containing protein</fullName>
    </submittedName>
</protein>
<proteinExistence type="predicted"/>
<dbReference type="InterPro" id="IPR029016">
    <property type="entry name" value="GAF-like_dom_sf"/>
</dbReference>
<dbReference type="InterPro" id="IPR036390">
    <property type="entry name" value="WH_DNA-bd_sf"/>
</dbReference>